<dbReference type="Gene3D" id="1.20.920.10">
    <property type="entry name" value="Bromodomain-like"/>
    <property type="match status" value="1"/>
</dbReference>
<evidence type="ECO:0000259" key="7">
    <source>
        <dbReference type="PROSITE" id="PS50014"/>
    </source>
</evidence>
<name>A0AAD5U863_9FUNG</name>
<dbReference type="PROSITE" id="PS50294">
    <property type="entry name" value="WD_REPEATS_REGION"/>
    <property type="match status" value="2"/>
</dbReference>
<accession>A0AAD5U863</accession>
<dbReference type="InterPro" id="IPR001487">
    <property type="entry name" value="Bromodomain"/>
</dbReference>
<dbReference type="InterPro" id="IPR018359">
    <property type="entry name" value="Bromodomain_CS"/>
</dbReference>
<dbReference type="GO" id="GO:0005634">
    <property type="term" value="C:nucleus"/>
    <property type="evidence" value="ECO:0007669"/>
    <property type="project" value="TreeGrafter"/>
</dbReference>
<dbReference type="InterPro" id="IPR052060">
    <property type="entry name" value="Bromo_WD_repeat"/>
</dbReference>
<dbReference type="SUPFAM" id="SSF50978">
    <property type="entry name" value="WD40 repeat-like"/>
    <property type="match status" value="1"/>
</dbReference>
<feature type="repeat" description="WD" evidence="5">
    <location>
        <begin position="488"/>
        <end position="522"/>
    </location>
</feature>
<feature type="domain" description="Bromo" evidence="7">
    <location>
        <begin position="1234"/>
        <end position="1304"/>
    </location>
</feature>
<feature type="repeat" description="WD" evidence="5">
    <location>
        <begin position="600"/>
        <end position="642"/>
    </location>
</feature>
<reference evidence="8" key="1">
    <citation type="submission" date="2020-05" db="EMBL/GenBank/DDBJ databases">
        <title>Phylogenomic resolution of chytrid fungi.</title>
        <authorList>
            <person name="Stajich J.E."/>
            <person name="Amses K."/>
            <person name="Simmons R."/>
            <person name="Seto K."/>
            <person name="Myers J."/>
            <person name="Bonds A."/>
            <person name="Quandt C.A."/>
            <person name="Barry K."/>
            <person name="Liu P."/>
            <person name="Grigoriev I."/>
            <person name="Longcore J.E."/>
            <person name="James T.Y."/>
        </authorList>
    </citation>
    <scope>NUCLEOTIDE SEQUENCE</scope>
    <source>
        <strain evidence="8">JEL0476</strain>
    </source>
</reference>
<dbReference type="GO" id="GO:0007010">
    <property type="term" value="P:cytoskeleton organization"/>
    <property type="evidence" value="ECO:0007669"/>
    <property type="project" value="TreeGrafter"/>
</dbReference>
<feature type="repeat" description="WD" evidence="5">
    <location>
        <begin position="257"/>
        <end position="288"/>
    </location>
</feature>
<dbReference type="SMART" id="SM00320">
    <property type="entry name" value="WD40"/>
    <property type="match status" value="6"/>
</dbReference>
<evidence type="ECO:0000313" key="8">
    <source>
        <dbReference type="EMBL" id="KAJ3226800.1"/>
    </source>
</evidence>
<dbReference type="InterPro" id="IPR015943">
    <property type="entry name" value="WD40/YVTN_repeat-like_dom_sf"/>
</dbReference>
<feature type="region of interest" description="Disordered" evidence="6">
    <location>
        <begin position="1430"/>
        <end position="1487"/>
    </location>
</feature>
<dbReference type="PROSITE" id="PS00678">
    <property type="entry name" value="WD_REPEATS_1"/>
    <property type="match status" value="2"/>
</dbReference>
<gene>
    <name evidence="8" type="primary">BRWD3</name>
    <name evidence="8" type="ORF">HK099_004069</name>
</gene>
<evidence type="ECO:0000256" key="1">
    <source>
        <dbReference type="ARBA" id="ARBA00022574"/>
    </source>
</evidence>
<dbReference type="PANTHER" id="PTHR16266">
    <property type="entry name" value="WD REPEAT DOMAIN 9"/>
    <property type="match status" value="1"/>
</dbReference>
<dbReference type="SUPFAM" id="SSF47370">
    <property type="entry name" value="Bromodomain"/>
    <property type="match status" value="1"/>
</dbReference>
<dbReference type="InterPro" id="IPR036322">
    <property type="entry name" value="WD40_repeat_dom_sf"/>
</dbReference>
<feature type="compositionally biased region" description="Basic residues" evidence="6">
    <location>
        <begin position="1452"/>
        <end position="1470"/>
    </location>
</feature>
<evidence type="ECO:0000256" key="4">
    <source>
        <dbReference type="PROSITE-ProRule" id="PRU00035"/>
    </source>
</evidence>
<proteinExistence type="predicted"/>
<dbReference type="GO" id="GO:0008360">
    <property type="term" value="P:regulation of cell shape"/>
    <property type="evidence" value="ECO:0007669"/>
    <property type="project" value="TreeGrafter"/>
</dbReference>
<feature type="compositionally biased region" description="Polar residues" evidence="6">
    <location>
        <begin position="856"/>
        <end position="866"/>
    </location>
</feature>
<keyword evidence="1 5" id="KW-0853">WD repeat</keyword>
<evidence type="ECO:0000313" key="9">
    <source>
        <dbReference type="Proteomes" id="UP001211065"/>
    </source>
</evidence>
<dbReference type="PROSITE" id="PS50014">
    <property type="entry name" value="BROMODOMAIN_2"/>
    <property type="match status" value="1"/>
</dbReference>
<feature type="compositionally biased region" description="Low complexity" evidence="6">
    <location>
        <begin position="886"/>
        <end position="895"/>
    </location>
</feature>
<dbReference type="Proteomes" id="UP001211065">
    <property type="component" value="Unassembled WGS sequence"/>
</dbReference>
<dbReference type="InterPro" id="IPR019775">
    <property type="entry name" value="WD40_repeat_CS"/>
</dbReference>
<keyword evidence="2" id="KW-0677">Repeat</keyword>
<feature type="region of interest" description="Disordered" evidence="6">
    <location>
        <begin position="828"/>
        <end position="925"/>
    </location>
</feature>
<dbReference type="EMBL" id="JADGJW010000028">
    <property type="protein sequence ID" value="KAJ3226800.1"/>
    <property type="molecule type" value="Genomic_DNA"/>
</dbReference>
<dbReference type="GO" id="GO:0006357">
    <property type="term" value="P:regulation of transcription by RNA polymerase II"/>
    <property type="evidence" value="ECO:0007669"/>
    <property type="project" value="TreeGrafter"/>
</dbReference>
<dbReference type="Pfam" id="PF00439">
    <property type="entry name" value="Bromodomain"/>
    <property type="match status" value="1"/>
</dbReference>
<dbReference type="Gene3D" id="2.130.10.10">
    <property type="entry name" value="YVTN repeat-like/Quinoprotein amine dehydrogenase"/>
    <property type="match status" value="2"/>
</dbReference>
<feature type="repeat" description="WD" evidence="5">
    <location>
        <begin position="315"/>
        <end position="349"/>
    </location>
</feature>
<protein>
    <submittedName>
        <fullName evidence="8">Bromodomain and WD repeat-containing protein 3</fullName>
    </submittedName>
</protein>
<keyword evidence="9" id="KW-1185">Reference proteome</keyword>
<sequence>MEKKFHELTNLKNLTISTSNLSLELLKKENDPKKLNLLLDYSKQLLLQLNDLNLDCSGEAVEQFSNKELTYNNFLSKLKVGFQKQEKINIINTKLHSCSYFMNLSNINSNQRLLEKISKGYLIIKDLKETISGLENTVSVEKENLKKLKVSLDNTRLILEESIMEVKKLPHIKNNLLECILREYINSDMKLNQSLISAAKISPQKYSPLNRFRGNIKISNDINNFVLNLRSKKLGVPSNQFTNITSINAKYKKLASMRGHTNAVYCCTFDKIGSKFVTGGDDNLIKIWCSKSGWLLRTIRGIQDTGTHQNYLLVVVDLDINGDNTLLASAHSDMTVRVWDFQTYEPVSNREINDIKFSPTFTKKNLWLVVNCADGQSKFYEYNLRTKKFPTTPFEKKLSKEPFRIRSSSFNPTGSKYAVGRDDGFVYVFAFPIPEFSSPNKSFLFERLTSSNSIENNQNDSVNSLKLMKSYFDRDDELDARAPKLLINLKHEVSVLEVLFSNNGDRILASSRDGIAKIWKFDIKSKTWLSILLDVKSVMEAINDSNAEETNLQPNLNSGIPATQLPPETGIHKTLIDSIEWSQDDKKVWDSYNGNLLASLKGHTNEVYILACHPTVPSLLMTGSYDGSLVFWDVERKKELNRIQLGGSLLCADFSPDGTQVIVSDHNGDVHLLGSKTSQKLIYNYKSIPLQQFFKSDWDPLRYDILSGNLIDNRTDRFIHLLNPGLVCDAFLEPYPEHASFLILRTTKKFKDSEEMELENFRNDLMNRVEEQNVLKAGESESLLLEIASSKPIDDQKELSRRKRLMKSEAAQPEVQYYDPVFMIPIEADNPDDLDYEGGGFVEDEEDKEEEEDSDNCSLDNNNFVASDNEDFEEIIKNTTPKKRSSATSSSKGGSNTRKRAYTSSGGKTIGPSSKKRMLTRSDASVGVTGSSLTLKQKRKRQLLKYQNDSDTEDYSDSSTSSAKLEEPSILKCCEWVSADSYDPTSYLPQIGDTLVYIKTGHLEFLESSKFIATDLKSNRALLEEEIISSKFKFYNDIFYHGLNNNLFGEELFFCKVNKVQWKFNYDDCSVPYPKAILTLKIYNYRQESRYLPPDITRLETCTDGFFAEEFEIEFWEENGIAPFLILHEVYFKGLMQSLKLDQEVYCLIEGKVNRAVVKSIREDGSLWESVSVKWIAEEESEETSDEVSLISPWEVVVEDLFGTEVVFEDFLVLENSIDDEEKERLLKIVDECMEDEKFFPFKAAVNYQDFPEYLQLISYPVDFGLVKRRLLRNFYRRTMAVRNDVEMMRINAMFYNDPQCDLYKVSKFDLAVVLNNICEVDNKEFLIDDEEIISNNLSALGKGKEPLVAESNIRTSKAPTVNRLNSTKTNNTSFKSRSIVEDDDFNLDVEEVDDLNIKGSKGIIKKKKKIISDDEDFEEDFETEDVTVDGNLSQNNIPERPRRGRPASTSNKKKKSTTKNLRNRKRLKPKISDDEDDEFEYYSGSEDNFELEKEISELNEDVDDFIYSD</sequence>
<dbReference type="PROSITE" id="PS50082">
    <property type="entry name" value="WD_REPEATS_2"/>
    <property type="match status" value="4"/>
</dbReference>
<comment type="caution">
    <text evidence="8">The sequence shown here is derived from an EMBL/GenBank/DDBJ whole genome shotgun (WGS) entry which is preliminary data.</text>
</comment>
<dbReference type="SMART" id="SM00297">
    <property type="entry name" value="BROMO"/>
    <property type="match status" value="1"/>
</dbReference>
<dbReference type="PROSITE" id="PS00633">
    <property type="entry name" value="BROMODOMAIN_1"/>
    <property type="match status" value="1"/>
</dbReference>
<keyword evidence="3 4" id="KW-0103">Bromodomain</keyword>
<dbReference type="InterPro" id="IPR036427">
    <property type="entry name" value="Bromodomain-like_sf"/>
</dbReference>
<dbReference type="PANTHER" id="PTHR16266:SF17">
    <property type="entry name" value="BRWD3"/>
    <property type="match status" value="1"/>
</dbReference>
<evidence type="ECO:0000256" key="2">
    <source>
        <dbReference type="ARBA" id="ARBA00022737"/>
    </source>
</evidence>
<evidence type="ECO:0000256" key="3">
    <source>
        <dbReference type="ARBA" id="ARBA00023117"/>
    </source>
</evidence>
<dbReference type="GO" id="GO:0006325">
    <property type="term" value="P:chromatin organization"/>
    <property type="evidence" value="ECO:0007669"/>
    <property type="project" value="UniProtKB-ARBA"/>
</dbReference>
<organism evidence="8 9">
    <name type="scientific">Clydaea vesicula</name>
    <dbReference type="NCBI Taxonomy" id="447962"/>
    <lineage>
        <taxon>Eukaryota</taxon>
        <taxon>Fungi</taxon>
        <taxon>Fungi incertae sedis</taxon>
        <taxon>Chytridiomycota</taxon>
        <taxon>Chytridiomycota incertae sedis</taxon>
        <taxon>Chytridiomycetes</taxon>
        <taxon>Lobulomycetales</taxon>
        <taxon>Lobulomycetaceae</taxon>
        <taxon>Clydaea</taxon>
    </lineage>
</organism>
<dbReference type="InterPro" id="IPR001680">
    <property type="entry name" value="WD40_rpt"/>
</dbReference>
<dbReference type="Pfam" id="PF00400">
    <property type="entry name" value="WD40"/>
    <property type="match status" value="4"/>
</dbReference>
<feature type="compositionally biased region" description="Acidic residues" evidence="6">
    <location>
        <begin position="829"/>
        <end position="855"/>
    </location>
</feature>
<evidence type="ECO:0000256" key="5">
    <source>
        <dbReference type="PROSITE-ProRule" id="PRU00221"/>
    </source>
</evidence>
<evidence type="ECO:0000256" key="6">
    <source>
        <dbReference type="SAM" id="MobiDB-lite"/>
    </source>
</evidence>